<dbReference type="InterPro" id="IPR051060">
    <property type="entry name" value="Carbamoyltrans_HypF-like"/>
</dbReference>
<comment type="caution">
    <text evidence="2">The sequence shown here is derived from an EMBL/GenBank/DDBJ whole genome shotgun (WGS) entry which is preliminary data.</text>
</comment>
<proteinExistence type="predicted"/>
<organism evidence="2 3">
    <name type="scientific">Acetobacter lambici</name>
    <dbReference type="NCBI Taxonomy" id="1332824"/>
    <lineage>
        <taxon>Bacteria</taxon>
        <taxon>Pseudomonadati</taxon>
        <taxon>Pseudomonadota</taxon>
        <taxon>Alphaproteobacteria</taxon>
        <taxon>Acetobacterales</taxon>
        <taxon>Acetobacteraceae</taxon>
        <taxon>Acetobacter</taxon>
    </lineage>
</organism>
<sequence length="326" mass="34543">VRKSRLRTPQGACPSARIIKKHHHEKCGRTQKLAGDHGWLLETVWHHHAHIAATMAENGWEQGAVLGLALDGTGYGPDGTLWGCEMLVCDYAHMTRMGHLSTVPMPGGEKAAREPWRMLLAHMDRALGAEATDQAQAVVRALHEKPVDTIRAMVRKGLNAPLTSSAGRLFDAMAALTGCAPARLSYEGEAAMRLEALAEQAEGISAPLVFDLRMTGDLLEMDPAPMWRAALQRLEGGCTGAELAHAFHAGLAHALATAMRKLAVRTGLGTVALSGGVMHNGVLVSMLIPLLQGAGLKVLMPAQVPAGDGGLALGQAAVAAYRHRCT</sequence>
<feature type="non-terminal residue" evidence="2">
    <location>
        <position position="1"/>
    </location>
</feature>
<dbReference type="Pfam" id="PF22521">
    <property type="entry name" value="HypF_C_2"/>
    <property type="match status" value="1"/>
</dbReference>
<dbReference type="PANTHER" id="PTHR42959:SF1">
    <property type="entry name" value="CARBAMOYLTRANSFERASE HYPF"/>
    <property type="match status" value="1"/>
</dbReference>
<name>A0ABT1F4D3_9PROT</name>
<evidence type="ECO:0000313" key="3">
    <source>
        <dbReference type="Proteomes" id="UP001523528"/>
    </source>
</evidence>
<keyword evidence="3" id="KW-1185">Reference proteome</keyword>
<protein>
    <recommendedName>
        <fullName evidence="1">Carbamoyltransferase Kae1-like domain-containing protein</fullName>
    </recommendedName>
</protein>
<dbReference type="Proteomes" id="UP001523528">
    <property type="component" value="Unassembled WGS sequence"/>
</dbReference>
<dbReference type="PANTHER" id="PTHR42959">
    <property type="entry name" value="CARBAMOYLTRANSFERASE"/>
    <property type="match status" value="1"/>
</dbReference>
<reference evidence="2 3" key="1">
    <citation type="submission" date="2022-06" db="EMBL/GenBank/DDBJ databases">
        <title>Acetobacer genomes from food samples.</title>
        <authorList>
            <person name="Sombolestani A."/>
        </authorList>
    </citation>
    <scope>NUCLEOTIDE SEQUENCE [LARGE SCALE GENOMIC DNA]</scope>
    <source>
        <strain evidence="2 3">R-83285</strain>
    </source>
</reference>
<dbReference type="InterPro" id="IPR055128">
    <property type="entry name" value="HypF_C_2"/>
</dbReference>
<dbReference type="Gene3D" id="1.10.357.160">
    <property type="match status" value="1"/>
</dbReference>
<dbReference type="SUPFAM" id="SSF53067">
    <property type="entry name" value="Actin-like ATPase domain"/>
    <property type="match status" value="1"/>
</dbReference>
<dbReference type="EMBL" id="JAMYZZ010000083">
    <property type="protein sequence ID" value="MCP1260074.1"/>
    <property type="molecule type" value="Genomic_DNA"/>
</dbReference>
<accession>A0ABT1F4D3</accession>
<dbReference type="Gene3D" id="3.30.420.360">
    <property type="match status" value="1"/>
</dbReference>
<evidence type="ECO:0000259" key="1">
    <source>
        <dbReference type="Pfam" id="PF22521"/>
    </source>
</evidence>
<dbReference type="InterPro" id="IPR043129">
    <property type="entry name" value="ATPase_NBD"/>
</dbReference>
<gene>
    <name evidence="2" type="ORF">NKW50_16015</name>
</gene>
<feature type="domain" description="Carbamoyltransferase Kae1-like" evidence="1">
    <location>
        <begin position="67"/>
        <end position="315"/>
    </location>
</feature>
<evidence type="ECO:0000313" key="2">
    <source>
        <dbReference type="EMBL" id="MCP1260074.1"/>
    </source>
</evidence>
<dbReference type="Gene3D" id="3.30.420.560">
    <property type="match status" value="1"/>
</dbReference>